<evidence type="ECO:0000313" key="1">
    <source>
        <dbReference type="EMBL" id="QYZ80238.1"/>
    </source>
</evidence>
<dbReference type="EMBL" id="CP037968">
    <property type="protein sequence ID" value="QYZ80238.1"/>
    <property type="molecule type" value="Genomic_DNA"/>
</dbReference>
<proteinExistence type="predicted"/>
<dbReference type="AlphaFoldDB" id="A0A8G1A4F0"/>
<protein>
    <submittedName>
        <fullName evidence="1">Uncharacterized protein</fullName>
    </submittedName>
</protein>
<reference evidence="1" key="2">
    <citation type="submission" date="2019-03" db="EMBL/GenBank/DDBJ databases">
        <authorList>
            <person name="Chen S.-C."/>
            <person name="Wu S.-Y."/>
            <person name="Lai M.-C."/>
        </authorList>
    </citation>
    <scope>NUCLEOTIDE SEQUENCE</scope>
    <source>
        <strain evidence="1">ML15</strain>
    </source>
</reference>
<dbReference type="Proteomes" id="UP000826709">
    <property type="component" value="Chromosome"/>
</dbReference>
<organism evidence="1 2">
    <name type="scientific">Methanofollis formosanus</name>
    <dbReference type="NCBI Taxonomy" id="299308"/>
    <lineage>
        <taxon>Archaea</taxon>
        <taxon>Methanobacteriati</taxon>
        <taxon>Methanobacteriota</taxon>
        <taxon>Stenosarchaea group</taxon>
        <taxon>Methanomicrobia</taxon>
        <taxon>Methanomicrobiales</taxon>
        <taxon>Methanomicrobiaceae</taxon>
        <taxon>Methanofollis</taxon>
    </lineage>
</organism>
<dbReference type="KEGG" id="mfk:E2N92_12760"/>
<dbReference type="RefSeq" id="WP_220681548.1">
    <property type="nucleotide sequence ID" value="NZ_CP037968.1"/>
</dbReference>
<sequence length="102" mass="11454">MGREHASSIRDENFSSLALSFQDRRIGGDLNPSPPLGYLLARRQERSCDEGGTPDRSEGGFVLRISDMREIGVFEFSSITPELNVWIIFMVKPPLFITSTHP</sequence>
<name>A0A8G1A4F0_9EURY</name>
<reference evidence="1" key="1">
    <citation type="journal article" date="2005" name="Int. J. Syst. Evol. Microbiol.">
        <title>Methanofollis formosanus sp. nov., isolated from a fish pond.</title>
        <authorList>
            <person name="Wu S.Y."/>
            <person name="Chen S.C."/>
            <person name="Lai M.C."/>
        </authorList>
    </citation>
    <scope>NUCLEOTIDE SEQUENCE</scope>
    <source>
        <strain evidence="1">ML15</strain>
    </source>
</reference>
<gene>
    <name evidence="1" type="ORF">E2N92_12760</name>
</gene>
<accession>A0A8G1A4F0</accession>
<keyword evidence="2" id="KW-1185">Reference proteome</keyword>
<evidence type="ECO:0000313" key="2">
    <source>
        <dbReference type="Proteomes" id="UP000826709"/>
    </source>
</evidence>